<dbReference type="EMBL" id="LAJG01000014">
    <property type="protein sequence ID" value="KKB80128.1"/>
    <property type="molecule type" value="Genomic_DNA"/>
</dbReference>
<dbReference type="PATRIC" id="fig|361041.3.peg.673"/>
<feature type="transmembrane region" description="Helical" evidence="1">
    <location>
        <begin position="12"/>
        <end position="33"/>
    </location>
</feature>
<accession>A0A0F5LCQ7</accession>
<dbReference type="OrthoDB" id="7556931at2"/>
<sequence>MDRTVHIYTDHSPISILLVVIKLAMVVFGVLLLAQAFSRGEAGEVLWLAVVLIAGGAVFGGYDLIKLLDRSPQLTMSPDGLVDHRAGVPKVIPWEHFRALGYRSGSQSSGWTLEIFLEDGGHVLVPASHLAVKPRELVRLVQDFAPGAEVDRRFRLWLG</sequence>
<evidence type="ECO:0000313" key="2">
    <source>
        <dbReference type="EMBL" id="KKB80128.1"/>
    </source>
</evidence>
<keyword evidence="1" id="KW-1133">Transmembrane helix</keyword>
<dbReference type="AlphaFoldDB" id="A0A0F5LCQ7"/>
<feature type="transmembrane region" description="Helical" evidence="1">
    <location>
        <begin position="45"/>
        <end position="65"/>
    </location>
</feature>
<keyword evidence="1" id="KW-0472">Membrane</keyword>
<name>A0A0F5LCQ7_9HYPH</name>
<keyword evidence="1" id="KW-0812">Transmembrane</keyword>
<evidence type="ECO:0000256" key="1">
    <source>
        <dbReference type="SAM" id="Phobius"/>
    </source>
</evidence>
<dbReference type="STRING" id="361041.VW35_06745"/>
<gene>
    <name evidence="2" type="ORF">VW35_06745</name>
</gene>
<dbReference type="RefSeq" id="WP_046142191.1">
    <property type="nucleotide sequence ID" value="NZ_LAJG01000014.1"/>
</dbReference>
<comment type="caution">
    <text evidence="2">The sequence shown here is derived from an EMBL/GenBank/DDBJ whole genome shotgun (WGS) entry which is preliminary data.</text>
</comment>
<evidence type="ECO:0000313" key="3">
    <source>
        <dbReference type="Proteomes" id="UP000033514"/>
    </source>
</evidence>
<organism evidence="2 3">
    <name type="scientific">Devosia soli</name>
    <dbReference type="NCBI Taxonomy" id="361041"/>
    <lineage>
        <taxon>Bacteria</taxon>
        <taxon>Pseudomonadati</taxon>
        <taxon>Pseudomonadota</taxon>
        <taxon>Alphaproteobacteria</taxon>
        <taxon>Hyphomicrobiales</taxon>
        <taxon>Devosiaceae</taxon>
        <taxon>Devosia</taxon>
    </lineage>
</organism>
<dbReference type="Proteomes" id="UP000033514">
    <property type="component" value="Unassembled WGS sequence"/>
</dbReference>
<proteinExistence type="predicted"/>
<protein>
    <submittedName>
        <fullName evidence="2">Uncharacterized protein</fullName>
    </submittedName>
</protein>
<keyword evidence="3" id="KW-1185">Reference proteome</keyword>
<reference evidence="2 3" key="1">
    <citation type="submission" date="2015-03" db="EMBL/GenBank/DDBJ databases">
        <authorList>
            <person name="Hassan Y.I."/>
            <person name="Lepp D."/>
            <person name="Zhou T."/>
        </authorList>
    </citation>
    <scope>NUCLEOTIDE SEQUENCE [LARGE SCALE GENOMIC DNA]</scope>
    <source>
        <strain evidence="2 3">GH2-10</strain>
    </source>
</reference>